<feature type="compositionally biased region" description="Basic and acidic residues" evidence="1">
    <location>
        <begin position="201"/>
        <end position="227"/>
    </location>
</feature>
<accession>A0A0C3NCB4</accession>
<dbReference type="EMBL" id="KN840698">
    <property type="protein sequence ID" value="KIP02154.1"/>
    <property type="molecule type" value="Genomic_DNA"/>
</dbReference>
<feature type="compositionally biased region" description="Acidic residues" evidence="1">
    <location>
        <begin position="174"/>
        <end position="187"/>
    </location>
</feature>
<dbReference type="HOGENOM" id="CLU_571212_0_0_1"/>
<reference evidence="2 3" key="1">
    <citation type="journal article" date="2014" name="PLoS Genet.">
        <title>Analysis of the Phlebiopsis gigantea genome, transcriptome and secretome provides insight into its pioneer colonization strategies of wood.</title>
        <authorList>
            <person name="Hori C."/>
            <person name="Ishida T."/>
            <person name="Igarashi K."/>
            <person name="Samejima M."/>
            <person name="Suzuki H."/>
            <person name="Master E."/>
            <person name="Ferreira P."/>
            <person name="Ruiz-Duenas F.J."/>
            <person name="Held B."/>
            <person name="Canessa P."/>
            <person name="Larrondo L.F."/>
            <person name="Schmoll M."/>
            <person name="Druzhinina I.S."/>
            <person name="Kubicek C.P."/>
            <person name="Gaskell J.A."/>
            <person name="Kersten P."/>
            <person name="St John F."/>
            <person name="Glasner J."/>
            <person name="Sabat G."/>
            <person name="Splinter BonDurant S."/>
            <person name="Syed K."/>
            <person name="Yadav J."/>
            <person name="Mgbeahuruike A.C."/>
            <person name="Kovalchuk A."/>
            <person name="Asiegbu F.O."/>
            <person name="Lackner G."/>
            <person name="Hoffmeister D."/>
            <person name="Rencoret J."/>
            <person name="Gutierrez A."/>
            <person name="Sun H."/>
            <person name="Lindquist E."/>
            <person name="Barry K."/>
            <person name="Riley R."/>
            <person name="Grigoriev I.V."/>
            <person name="Henrissat B."/>
            <person name="Kues U."/>
            <person name="Berka R.M."/>
            <person name="Martinez A.T."/>
            <person name="Covert S.F."/>
            <person name="Blanchette R.A."/>
            <person name="Cullen D."/>
        </authorList>
    </citation>
    <scope>NUCLEOTIDE SEQUENCE [LARGE SCALE GENOMIC DNA]</scope>
    <source>
        <strain evidence="2 3">11061_1 CR5-6</strain>
    </source>
</reference>
<proteinExistence type="predicted"/>
<sequence>MPASAASSASRRRRRCRRRARKAHAPKSARSAATPMTSPAMAPGLCASLSRRVSARSPGRKDTHASPSPPPAFGISVPVESVVVVYVVVRRAPPCAVYVAVTSTVVVRAAEEGASLVAGKTGAVRDGGEVSGGDSADVAAGAGVVCGVVDDVADAGEDAEADVAGIVGVGTDAVDADESDSVGDTEEGSSGKLVSAVLGKVSEREGPSESDDISRTESKERAQREEAQASGGATQEVQERGAVAAMTCGVASGRMLVSLDRRARAALVPDKPPKCTRQHRLHNAGEMRRATRAQPPLVATGPQENKCRARTMRAQLKRRTHESWVREACALVGGALVGGAVVGGAVVGGAVRGAVVAVVPDGARAEVPSETDVGGAAEEAGGVAVWEEEAGVLGLVGDVVGRGADVGGCEEVVFADVDVADAGVPLLACEMEAVDADGAGVPLLACEMEVVDAGVLLLAGMDSVDADAEGVLMAVESV</sequence>
<gene>
    <name evidence="2" type="ORF">PHLGIDRAFT_122726</name>
</gene>
<evidence type="ECO:0000313" key="2">
    <source>
        <dbReference type="EMBL" id="KIP02154.1"/>
    </source>
</evidence>
<feature type="region of interest" description="Disordered" evidence="1">
    <location>
        <begin position="174"/>
        <end position="239"/>
    </location>
</feature>
<feature type="compositionally biased region" description="Basic residues" evidence="1">
    <location>
        <begin position="10"/>
        <end position="27"/>
    </location>
</feature>
<evidence type="ECO:0000256" key="1">
    <source>
        <dbReference type="SAM" id="MobiDB-lite"/>
    </source>
</evidence>
<name>A0A0C3NCB4_PHLG1</name>
<organism evidence="2 3">
    <name type="scientific">Phlebiopsis gigantea (strain 11061_1 CR5-6)</name>
    <name type="common">White-rot fungus</name>
    <name type="synonym">Peniophora gigantea</name>
    <dbReference type="NCBI Taxonomy" id="745531"/>
    <lineage>
        <taxon>Eukaryota</taxon>
        <taxon>Fungi</taxon>
        <taxon>Dikarya</taxon>
        <taxon>Basidiomycota</taxon>
        <taxon>Agaricomycotina</taxon>
        <taxon>Agaricomycetes</taxon>
        <taxon>Polyporales</taxon>
        <taxon>Phanerochaetaceae</taxon>
        <taxon>Phlebiopsis</taxon>
    </lineage>
</organism>
<evidence type="ECO:0000313" key="3">
    <source>
        <dbReference type="Proteomes" id="UP000053257"/>
    </source>
</evidence>
<dbReference type="AlphaFoldDB" id="A0A0C3NCB4"/>
<feature type="region of interest" description="Disordered" evidence="1">
    <location>
        <begin position="1"/>
        <end position="73"/>
    </location>
</feature>
<dbReference type="Proteomes" id="UP000053257">
    <property type="component" value="Unassembled WGS sequence"/>
</dbReference>
<feature type="compositionally biased region" description="Low complexity" evidence="1">
    <location>
        <begin position="28"/>
        <end position="43"/>
    </location>
</feature>
<keyword evidence="3" id="KW-1185">Reference proteome</keyword>
<protein>
    <submittedName>
        <fullName evidence="2">Uncharacterized protein</fullName>
    </submittedName>
</protein>